<keyword evidence="6 8" id="KW-0067">ATP-binding</keyword>
<dbReference type="Proteomes" id="UP001211065">
    <property type="component" value="Unassembled WGS sequence"/>
</dbReference>
<evidence type="ECO:0000256" key="6">
    <source>
        <dbReference type="ARBA" id="ARBA00022840"/>
    </source>
</evidence>
<dbReference type="GO" id="GO:0006271">
    <property type="term" value="P:DNA strand elongation involved in DNA replication"/>
    <property type="evidence" value="ECO:0007669"/>
    <property type="project" value="UniProtKB-ARBA"/>
</dbReference>
<dbReference type="InterPro" id="IPR003593">
    <property type="entry name" value="AAA+_ATPase"/>
</dbReference>
<dbReference type="FunFam" id="3.40.50.10190:FF:000001">
    <property type="entry name" value="Replication factor C subunit 1"/>
    <property type="match status" value="1"/>
</dbReference>
<organism evidence="11 12">
    <name type="scientific">Clydaea vesicula</name>
    <dbReference type="NCBI Taxonomy" id="447962"/>
    <lineage>
        <taxon>Eukaryota</taxon>
        <taxon>Fungi</taxon>
        <taxon>Fungi incertae sedis</taxon>
        <taxon>Chytridiomycota</taxon>
        <taxon>Chytridiomycota incertae sedis</taxon>
        <taxon>Chytridiomycetes</taxon>
        <taxon>Lobulomycetales</taxon>
        <taxon>Lobulomycetaceae</taxon>
        <taxon>Clydaea</taxon>
    </lineage>
</organism>
<evidence type="ECO:0000256" key="9">
    <source>
        <dbReference type="SAM" id="MobiDB-lite"/>
    </source>
</evidence>
<evidence type="ECO:0000256" key="8">
    <source>
        <dbReference type="PIRNR" id="PIRNR036578"/>
    </source>
</evidence>
<dbReference type="InterPro" id="IPR027417">
    <property type="entry name" value="P-loop_NTPase"/>
</dbReference>
<dbReference type="InterPro" id="IPR003959">
    <property type="entry name" value="ATPase_AAA_core"/>
</dbReference>
<dbReference type="Gene3D" id="3.40.50.300">
    <property type="entry name" value="P-loop containing nucleotide triphosphate hydrolases"/>
    <property type="match status" value="1"/>
</dbReference>
<dbReference type="Gene3D" id="3.40.50.10190">
    <property type="entry name" value="BRCT domain"/>
    <property type="match status" value="1"/>
</dbReference>
<dbReference type="PANTHER" id="PTHR23389:SF6">
    <property type="entry name" value="REPLICATION FACTOR C SUBUNIT 1"/>
    <property type="match status" value="1"/>
</dbReference>
<dbReference type="Gene3D" id="1.20.272.10">
    <property type="match status" value="1"/>
</dbReference>
<accession>A0AAD5TYE2</accession>
<keyword evidence="4 8" id="KW-0235">DNA replication</keyword>
<dbReference type="PROSITE" id="PS50172">
    <property type="entry name" value="BRCT"/>
    <property type="match status" value="1"/>
</dbReference>
<proteinExistence type="inferred from homology"/>
<comment type="similarity">
    <text evidence="2 8">Belongs to the activator 1 large subunit family.</text>
</comment>
<sequence length="911" mass="101656">MESSDEDDFQETVKVSAKVENNKTTIPPAITPSSLLSNIEIKRSDRTSTGKNMDLKQKPTKTDAAEEIIIGDGDVEMQTIQEPKKEKIKQNHISTLKKPVEIQNNLEQIDTNTSVAKKEKKKRVLPQFELKEEKKKSPLKRAPTDEAIEVDSSETTMEMNKKIKVSNKSSEDLEGKKEEGSDAKKRNYMAFLARQKDKTGPVALGSKEIPEGKENCLLGLTFVFTGDLSSITREDAQDLARKYGGRVTTAPSNKTSFLVVGDNPGESKLKKADSIGLKKIDEDAFLDLIRNSETKTEVSASTSTSKKKGSTPAKKKSTKSEESFSKSNTPSTTPTPTRKSSDLKPEVLATAIKFSDFKHEPSKSMKEKNCLKVEKKNDTSSTLWTEKFRPKTYSEIIGNKAIVDKLSNWLKSWDKNLKTGFSKSKEDFSHFRAVLLSGPPGIGKTTMAHLVAKVEGWDPIEFNASDTRSKKAIDNMVSELTGSHNLMEYYSNKNSNSLDTHKKQVIIMDEVDGMSAGDRGGTAQLILLIKKTKVPIICICNDRQSTKVKSLVNHCLDLKLRKIMENQLQARIASIAKSEGLELKPGTIHELVAGTQADIRQILNLLSTFRRTKNILSFEDSKSLMKLSEKNQNLTPFSALSALMDVKAAQTKSINEKLELFFQDFSLMPLMVHENYMKSTLPLAKSVVKDNSKNRLVIEELALLSNAADSISDGDLIDTTLRSWLGQNSKANKSHRQLKELEAKLKLKISGDKSEVRQSYLPCLNTLLVNPLINSGKDAVDDVIKMMDEYYLTKEDFDNLLDLGIGFQEKDKVWTKLIPSSVKSSFTSAYNKSSHPVQIFLTAESKNFKPTKKKADTIEDVFGELEEEDNFVEEEIEEVDEIKVDKLIKEKSKKNAVSSSSKKSSGRKGKK</sequence>
<comment type="caution">
    <text evidence="11">The sequence shown here is derived from an EMBL/GenBank/DDBJ whole genome shotgun (WGS) entry which is preliminary data.</text>
</comment>
<dbReference type="GO" id="GO:0003677">
    <property type="term" value="F:DNA binding"/>
    <property type="evidence" value="ECO:0007669"/>
    <property type="project" value="InterPro"/>
</dbReference>
<feature type="compositionally biased region" description="Low complexity" evidence="9">
    <location>
        <begin position="325"/>
        <end position="338"/>
    </location>
</feature>
<dbReference type="GO" id="GO:0005634">
    <property type="term" value="C:nucleus"/>
    <property type="evidence" value="ECO:0007669"/>
    <property type="project" value="UniProtKB-SubCell"/>
</dbReference>
<feature type="region of interest" description="Disordered" evidence="9">
    <location>
        <begin position="296"/>
        <end position="344"/>
    </location>
</feature>
<keyword evidence="5 8" id="KW-0547">Nucleotide-binding</keyword>
<dbReference type="SUPFAM" id="SSF52540">
    <property type="entry name" value="P-loop containing nucleoside triphosphate hydrolases"/>
    <property type="match status" value="1"/>
</dbReference>
<feature type="domain" description="BRCT" evidence="10">
    <location>
        <begin position="212"/>
        <end position="293"/>
    </location>
</feature>
<keyword evidence="7 8" id="KW-0539">Nucleus</keyword>
<evidence type="ECO:0000313" key="11">
    <source>
        <dbReference type="EMBL" id="KAJ3215622.1"/>
    </source>
</evidence>
<dbReference type="PIRSF" id="PIRSF036578">
    <property type="entry name" value="RFC1"/>
    <property type="match status" value="1"/>
</dbReference>
<evidence type="ECO:0000259" key="10">
    <source>
        <dbReference type="PROSITE" id="PS50172"/>
    </source>
</evidence>
<dbReference type="Pfam" id="PF00004">
    <property type="entry name" value="AAA"/>
    <property type="match status" value="1"/>
</dbReference>
<dbReference type="GO" id="GO:0006281">
    <property type="term" value="P:DNA repair"/>
    <property type="evidence" value="ECO:0007669"/>
    <property type="project" value="InterPro"/>
</dbReference>
<dbReference type="InterPro" id="IPR012178">
    <property type="entry name" value="RFC1"/>
</dbReference>
<evidence type="ECO:0000256" key="3">
    <source>
        <dbReference type="ARBA" id="ARBA00020401"/>
    </source>
</evidence>
<protein>
    <recommendedName>
        <fullName evidence="3 8">Replication factor C subunit 1</fullName>
    </recommendedName>
</protein>
<dbReference type="SMART" id="SM00292">
    <property type="entry name" value="BRCT"/>
    <property type="match status" value="1"/>
</dbReference>
<feature type="compositionally biased region" description="Basic residues" evidence="9">
    <location>
        <begin position="305"/>
        <end position="317"/>
    </location>
</feature>
<dbReference type="FunFam" id="3.40.50.300:FF:000395">
    <property type="entry name" value="Replication factor C subunit 1"/>
    <property type="match status" value="1"/>
</dbReference>
<evidence type="ECO:0000313" key="12">
    <source>
        <dbReference type="Proteomes" id="UP001211065"/>
    </source>
</evidence>
<reference evidence="11" key="1">
    <citation type="submission" date="2020-05" db="EMBL/GenBank/DDBJ databases">
        <title>Phylogenomic resolution of chytrid fungi.</title>
        <authorList>
            <person name="Stajich J.E."/>
            <person name="Amses K."/>
            <person name="Simmons R."/>
            <person name="Seto K."/>
            <person name="Myers J."/>
            <person name="Bonds A."/>
            <person name="Quandt C.A."/>
            <person name="Barry K."/>
            <person name="Liu P."/>
            <person name="Grigoriev I."/>
            <person name="Longcore J.E."/>
            <person name="James T.Y."/>
        </authorList>
    </citation>
    <scope>NUCLEOTIDE SEQUENCE</scope>
    <source>
        <strain evidence="11">JEL0476</strain>
    </source>
</reference>
<dbReference type="Pfam" id="PF25361">
    <property type="entry name" value="AAA_lid_RFC1"/>
    <property type="match status" value="1"/>
</dbReference>
<dbReference type="Pfam" id="PF08519">
    <property type="entry name" value="RFC1"/>
    <property type="match status" value="1"/>
</dbReference>
<dbReference type="GO" id="GO:0005524">
    <property type="term" value="F:ATP binding"/>
    <property type="evidence" value="ECO:0007669"/>
    <property type="project" value="UniProtKB-UniRule"/>
</dbReference>
<dbReference type="EMBL" id="JADGJW010000531">
    <property type="protein sequence ID" value="KAJ3215622.1"/>
    <property type="molecule type" value="Genomic_DNA"/>
</dbReference>
<dbReference type="SUPFAM" id="SSF48019">
    <property type="entry name" value="post-AAA+ oligomerization domain-like"/>
    <property type="match status" value="1"/>
</dbReference>
<evidence type="ECO:0000256" key="7">
    <source>
        <dbReference type="ARBA" id="ARBA00023242"/>
    </source>
</evidence>
<feature type="region of interest" description="Disordered" evidence="9">
    <location>
        <begin position="890"/>
        <end position="911"/>
    </location>
</feature>
<keyword evidence="12" id="KW-1185">Reference proteome</keyword>
<evidence type="ECO:0000256" key="2">
    <source>
        <dbReference type="ARBA" id="ARBA00006116"/>
    </source>
</evidence>
<name>A0AAD5TYE2_9FUNG</name>
<comment type="subcellular location">
    <subcellularLocation>
        <location evidence="1 8">Nucleus</location>
    </subcellularLocation>
</comment>
<dbReference type="GO" id="GO:0016887">
    <property type="term" value="F:ATP hydrolysis activity"/>
    <property type="evidence" value="ECO:0007669"/>
    <property type="project" value="InterPro"/>
</dbReference>
<dbReference type="InterPro" id="IPR013725">
    <property type="entry name" value="DNA_replication_fac_RFC1_C"/>
</dbReference>
<evidence type="ECO:0000256" key="4">
    <source>
        <dbReference type="ARBA" id="ARBA00022705"/>
    </source>
</evidence>
<evidence type="ECO:0000256" key="5">
    <source>
        <dbReference type="ARBA" id="ARBA00022741"/>
    </source>
</evidence>
<dbReference type="GO" id="GO:0005663">
    <property type="term" value="C:DNA replication factor C complex"/>
    <property type="evidence" value="ECO:0007669"/>
    <property type="project" value="InterPro"/>
</dbReference>
<dbReference type="PANTHER" id="PTHR23389">
    <property type="entry name" value="CHROMOSOME TRANSMISSION FIDELITY FACTOR 18"/>
    <property type="match status" value="1"/>
</dbReference>
<feature type="compositionally biased region" description="Basic and acidic residues" evidence="9">
    <location>
        <begin position="40"/>
        <end position="63"/>
    </location>
</feature>
<dbReference type="InterPro" id="IPR008921">
    <property type="entry name" value="DNA_pol3_clamp-load_cplx_C"/>
</dbReference>
<dbReference type="CDD" id="cd00009">
    <property type="entry name" value="AAA"/>
    <property type="match status" value="1"/>
</dbReference>
<dbReference type="InterPro" id="IPR001357">
    <property type="entry name" value="BRCT_dom"/>
</dbReference>
<dbReference type="AlphaFoldDB" id="A0AAD5TYE2"/>
<dbReference type="Gene3D" id="1.10.8.60">
    <property type="match status" value="1"/>
</dbReference>
<dbReference type="SUPFAM" id="SSF52113">
    <property type="entry name" value="BRCT domain"/>
    <property type="match status" value="1"/>
</dbReference>
<feature type="region of interest" description="Disordered" evidence="9">
    <location>
        <begin position="132"/>
        <end position="186"/>
    </location>
</feature>
<dbReference type="Pfam" id="PF00533">
    <property type="entry name" value="BRCT"/>
    <property type="match status" value="1"/>
</dbReference>
<dbReference type="SMART" id="SM00382">
    <property type="entry name" value="AAA"/>
    <property type="match status" value="1"/>
</dbReference>
<dbReference type="GO" id="GO:0003689">
    <property type="term" value="F:DNA clamp loader activity"/>
    <property type="evidence" value="ECO:0007669"/>
    <property type="project" value="UniProtKB-UniRule"/>
</dbReference>
<feature type="compositionally biased region" description="Basic and acidic residues" evidence="9">
    <location>
        <begin position="169"/>
        <end position="185"/>
    </location>
</feature>
<feature type="region of interest" description="Disordered" evidence="9">
    <location>
        <begin position="37"/>
        <end position="63"/>
    </location>
</feature>
<dbReference type="InterPro" id="IPR036420">
    <property type="entry name" value="BRCT_dom_sf"/>
</dbReference>
<evidence type="ECO:0000256" key="1">
    <source>
        <dbReference type="ARBA" id="ARBA00004123"/>
    </source>
</evidence>
<gene>
    <name evidence="11" type="ORF">HK099_006286</name>
</gene>